<comment type="caution">
    <text evidence="1">The sequence shown here is derived from an EMBL/GenBank/DDBJ whole genome shotgun (WGS) entry which is preliminary data.</text>
</comment>
<proteinExistence type="predicted"/>
<organism evidence="1 2">
    <name type="scientific">Gammaproteobacteria bacterium LSUCC0057</name>
    <dbReference type="NCBI Taxonomy" id="2559237"/>
    <lineage>
        <taxon>Bacteria</taxon>
        <taxon>Pseudomonadati</taxon>
        <taxon>Pseudomonadota</taxon>
        <taxon>Gammaproteobacteria</taxon>
        <taxon>Cellvibrionales</taxon>
        <taxon>Porticoccaceae</taxon>
        <taxon>SAR92 clade</taxon>
    </lineage>
</organism>
<dbReference type="AlphaFoldDB" id="A0A4Y8UI17"/>
<reference evidence="1 2" key="1">
    <citation type="submission" date="2019-03" db="EMBL/GenBank/DDBJ databases">
        <title>Draft genome of Gammaproteobacteria bacterium LSUCC0057, a member of the SAR92 clade.</title>
        <authorList>
            <person name="Lanclos V.C."/>
            <person name="Doiron C."/>
            <person name="Henson M.W."/>
            <person name="Thrash J.C."/>
        </authorList>
    </citation>
    <scope>NUCLEOTIDE SEQUENCE [LARGE SCALE GENOMIC DNA]</scope>
    <source>
        <strain evidence="1 2">LSUCC0057</strain>
    </source>
</reference>
<dbReference type="OrthoDB" id="5801443at2"/>
<dbReference type="GO" id="GO:0032259">
    <property type="term" value="P:methylation"/>
    <property type="evidence" value="ECO:0007669"/>
    <property type="project" value="UniProtKB-KW"/>
</dbReference>
<keyword evidence="1" id="KW-0489">Methyltransferase</keyword>
<evidence type="ECO:0000313" key="2">
    <source>
        <dbReference type="Proteomes" id="UP000298133"/>
    </source>
</evidence>
<keyword evidence="2" id="KW-1185">Reference proteome</keyword>
<dbReference type="Gene3D" id="3.40.50.150">
    <property type="entry name" value="Vaccinia Virus protein VP39"/>
    <property type="match status" value="1"/>
</dbReference>
<dbReference type="Proteomes" id="UP000298133">
    <property type="component" value="Unassembled WGS sequence"/>
</dbReference>
<dbReference type="EMBL" id="SPIA01000002">
    <property type="protein sequence ID" value="TFH67811.1"/>
    <property type="molecule type" value="Genomic_DNA"/>
</dbReference>
<keyword evidence="1" id="KW-0808">Transferase</keyword>
<gene>
    <name evidence="1" type="ORF">E3W66_06055</name>
</gene>
<dbReference type="InterPro" id="IPR029063">
    <property type="entry name" value="SAM-dependent_MTases_sf"/>
</dbReference>
<dbReference type="SUPFAM" id="SSF53335">
    <property type="entry name" value="S-adenosyl-L-methionine-dependent methyltransferases"/>
    <property type="match status" value="1"/>
</dbReference>
<sequence>MFERVADWLSATRAEPPLADAKPPLADINSALMAGVFSCVPAQRPLQVLDLAAGNAATVAFLNHFNCRVTFVSLLEELVAIDEAESQQRECEADFVSFSPQQLIELYAALLDRLGVVTVDVCLCWDLLNYLPAEHFRALLEALQPRLHPFSCGHVIGAYNPRSAISAASYGIKELGLIAQRSLELPANLRLYPYKQGELEHLLKPLQIDRSRLLGEGRVEYLLYHCDKP</sequence>
<accession>A0A4Y8UI17</accession>
<dbReference type="GO" id="GO:0008168">
    <property type="term" value="F:methyltransferase activity"/>
    <property type="evidence" value="ECO:0007669"/>
    <property type="project" value="UniProtKB-KW"/>
</dbReference>
<protein>
    <submittedName>
        <fullName evidence="1">Class I SAM-dependent methyltransferase</fullName>
    </submittedName>
</protein>
<name>A0A4Y8UI17_9GAMM</name>
<evidence type="ECO:0000313" key="1">
    <source>
        <dbReference type="EMBL" id="TFH67811.1"/>
    </source>
</evidence>